<sequence length="895" mass="101849">MDGEEERLKPDMQRKIDALGGFKEDDLTKRILVPLFQAMGYTRVEFNGGPNERGRDLIAQKDNPPSPNPKTIYVQTKRIDSATKSAGGAKFDKMVFQVRQCLNEPVTDIHGKEYRADEVYLVCPEQIGSRFIDEIKSSFFASENKSIHLIDGVNILGLIDRFKPDLVNILLNIEDKIISKSGFSPGNSDLLEAIKQVGHKNIEKLYNDLSFFVGSIDSNLLLHFEIKLLKKVLPVEEENWDEIKRQLQGFCDRHNVKINQRSLSEVEEEFVKKLSEFNSEANQSLISEKVFLQGAVTDARKGIDELYSNLISRAEKLTKTKEISDDEARELKRLIKDASEGASVDKFVHEEFSKGLISLGSYNKKLKESENRLSVINKKIIQRPKYILDCNYEDVKSNISERINRYFSSIEDINSGEITKIELKKFLLETEETLALIDELVTSWIAKCFFEFSFSREKQDRVAISAHDIFETGHDIAVYGSAGVGKTTTLEMYSKLCDDVGKDVVYVPLNRTVDRLSKIKSSNHDEFENGQSVFVKDLLIKAVLVSRKIEPDTDQIESAKRFFSKGPALVLDGLDEAFSAVSELIPAIKNYKHDFPKSQIIISSRDCVSYLKDIDFFGITLLPFTKKQLSDFIKNWFEFDYKKSQSLIERIDKDEGLDALRTPLLATIVCSLVEKGVKAPSSESEVYSERFRLLVGDYDKHKGISRQSNTSSRLSEFACYLALVMHEKRVRSLPISTMKRLLQEKVGGRFSKELIDSCLSELIDPCCILFHDPISKEYSFGHFRFQEHLVAKAIRSDRGISIAEVTAIDWWRGALCIYAQEGNISSIVEDVYRLNGNIKKSLITLREMASNAPRSERYALKSIIDLYAEQDDLENLVLEEYGYDSTLSDLDDFGL</sequence>
<dbReference type="SUPFAM" id="SSF52540">
    <property type="entry name" value="P-loop containing nucleoside triphosphate hydrolases"/>
    <property type="match status" value="1"/>
</dbReference>
<keyword evidence="3" id="KW-0378">Hydrolase</keyword>
<evidence type="ECO:0000259" key="2">
    <source>
        <dbReference type="Pfam" id="PF04471"/>
    </source>
</evidence>
<dbReference type="EC" id="3.1.21.-" evidence="3"/>
<dbReference type="PANTHER" id="PTHR46844">
    <property type="entry name" value="SLR5058 PROTEIN"/>
    <property type="match status" value="1"/>
</dbReference>
<dbReference type="Pfam" id="PF04471">
    <property type="entry name" value="Mrr_cat"/>
    <property type="match status" value="1"/>
</dbReference>
<dbReference type="InterPro" id="IPR007560">
    <property type="entry name" value="Restrct_endonuc_IV_Mrr"/>
</dbReference>
<evidence type="ECO:0000256" key="1">
    <source>
        <dbReference type="SAM" id="MobiDB-lite"/>
    </source>
</evidence>
<reference evidence="3 4" key="1">
    <citation type="submission" date="2024-09" db="EMBL/GenBank/DDBJ databases">
        <title>Draft genome sequences of 6 high pH adapted Marinobacter shengliensis sp. isolated from Mariana forearc serpentinite mud volcanoes.</title>
        <authorList>
            <person name="Elkassas S."/>
            <person name="Serres M."/>
            <person name="Michael N."/>
            <person name="Amina P."/>
            <person name="Teodora Z."/>
            <person name="Julie H."/>
        </authorList>
    </citation>
    <scope>NUCLEOTIDE SEQUENCE [LARGE SCALE GENOMIC DNA]</scope>
    <source>
        <strain evidence="3 4">EB4</strain>
    </source>
</reference>
<dbReference type="Gene3D" id="3.40.50.300">
    <property type="entry name" value="P-loop containing nucleotide triphosphate hydrolases"/>
    <property type="match status" value="1"/>
</dbReference>
<dbReference type="InterPro" id="IPR027417">
    <property type="entry name" value="P-loop_NTPase"/>
</dbReference>
<dbReference type="EMBL" id="JBHFLD010000040">
    <property type="protein sequence ID" value="MFB2717643.1"/>
    <property type="molecule type" value="Genomic_DNA"/>
</dbReference>
<gene>
    <name evidence="3" type="ORF">ACE05E_19390</name>
</gene>
<organism evidence="3 4">
    <name type="scientific">Marinobacter shengliensis</name>
    <dbReference type="NCBI Taxonomy" id="1389223"/>
    <lineage>
        <taxon>Bacteria</taxon>
        <taxon>Pseudomonadati</taxon>
        <taxon>Pseudomonadota</taxon>
        <taxon>Gammaproteobacteria</taxon>
        <taxon>Pseudomonadales</taxon>
        <taxon>Marinobacteraceae</taxon>
        <taxon>Marinobacter</taxon>
    </lineage>
</organism>
<proteinExistence type="predicted"/>
<name>A0ABV4WC08_9GAMM</name>
<dbReference type="GO" id="GO:0016787">
    <property type="term" value="F:hydrolase activity"/>
    <property type="evidence" value="ECO:0007669"/>
    <property type="project" value="UniProtKB-KW"/>
</dbReference>
<keyword evidence="4" id="KW-1185">Reference proteome</keyword>
<dbReference type="GO" id="GO:0004519">
    <property type="term" value="F:endonuclease activity"/>
    <property type="evidence" value="ECO:0007669"/>
    <property type="project" value="UniProtKB-KW"/>
</dbReference>
<keyword evidence="3" id="KW-0540">Nuclease</keyword>
<evidence type="ECO:0000313" key="3">
    <source>
        <dbReference type="EMBL" id="MFB2717643.1"/>
    </source>
</evidence>
<dbReference type="RefSeq" id="WP_374815969.1">
    <property type="nucleotide sequence ID" value="NZ_JBHFLD010000040.1"/>
</dbReference>
<feature type="region of interest" description="Disordered" evidence="1">
    <location>
        <begin position="47"/>
        <end position="69"/>
    </location>
</feature>
<dbReference type="PANTHER" id="PTHR46844:SF1">
    <property type="entry name" value="SLR5058 PROTEIN"/>
    <property type="match status" value="1"/>
</dbReference>
<feature type="domain" description="Restriction endonuclease type IV Mrr" evidence="2">
    <location>
        <begin position="30"/>
        <end position="84"/>
    </location>
</feature>
<comment type="caution">
    <text evidence="3">The sequence shown here is derived from an EMBL/GenBank/DDBJ whole genome shotgun (WGS) entry which is preliminary data.</text>
</comment>
<keyword evidence="3" id="KW-0255">Endonuclease</keyword>
<dbReference type="Proteomes" id="UP001576762">
    <property type="component" value="Unassembled WGS sequence"/>
</dbReference>
<accession>A0ABV4WC08</accession>
<protein>
    <submittedName>
        <fullName evidence="3">Restriction endonuclease</fullName>
        <ecNumber evidence="3">3.1.21.-</ecNumber>
    </submittedName>
</protein>
<evidence type="ECO:0000313" key="4">
    <source>
        <dbReference type="Proteomes" id="UP001576762"/>
    </source>
</evidence>